<reference evidence="1 2" key="1">
    <citation type="submission" date="2015-10" db="EMBL/GenBank/DDBJ databases">
        <title>Draft genome sequence of Streptomyces curacoi DSM 40107, type strain for the species Streptomyces curacoi.</title>
        <authorList>
            <person name="Ruckert C."/>
            <person name="Winkler A."/>
            <person name="Kalinowski J."/>
            <person name="Kampfer P."/>
            <person name="Glaeser S."/>
        </authorList>
    </citation>
    <scope>NUCLEOTIDE SEQUENCE [LARGE SCALE GENOMIC DNA]</scope>
    <source>
        <strain evidence="1 2">DSM 40107</strain>
    </source>
</reference>
<comment type="caution">
    <text evidence="1">The sequence shown here is derived from an EMBL/GenBank/DDBJ whole genome shotgun (WGS) entry which is preliminary data.</text>
</comment>
<accession>A0A117PI89</accession>
<proteinExistence type="predicted"/>
<protein>
    <submittedName>
        <fullName evidence="1">Uncharacterized protein</fullName>
    </submittedName>
</protein>
<gene>
    <name evidence="1" type="ORF">AQI70_08305</name>
</gene>
<organism evidence="1 2">
    <name type="scientific">Streptomyces curacoi</name>
    <dbReference type="NCBI Taxonomy" id="146536"/>
    <lineage>
        <taxon>Bacteria</taxon>
        <taxon>Bacillati</taxon>
        <taxon>Actinomycetota</taxon>
        <taxon>Actinomycetes</taxon>
        <taxon>Kitasatosporales</taxon>
        <taxon>Streptomycetaceae</taxon>
        <taxon>Streptomyces</taxon>
    </lineage>
</organism>
<keyword evidence="2" id="KW-1185">Reference proteome</keyword>
<dbReference type="AlphaFoldDB" id="A0A117PI89"/>
<dbReference type="EMBL" id="LMWJ01000004">
    <property type="protein sequence ID" value="KUM80152.1"/>
    <property type="molecule type" value="Genomic_DNA"/>
</dbReference>
<sequence length="208" mass="23706">MEHLYGQQIVIAMEEVSSNDDQVTIAFRVDRVLDRTAAGHDADLLFALCLLQENVGAVDVVACTTSTDEWARAMALDWEFLPVGTRETDAVISELTRRLRLSRDDPRREGVEARLEALLALRPERMLYGTSGFQRYVGAQFAPDLVVFENARYGNAIYVMFEDWEELSKRSRVDLLAGSGRGFERITHRRGWESQLRHAVRTRRNDGT</sequence>
<dbReference type="Proteomes" id="UP000054024">
    <property type="component" value="Unassembled WGS sequence"/>
</dbReference>
<name>A0A117PI89_9ACTN</name>
<evidence type="ECO:0000313" key="1">
    <source>
        <dbReference type="EMBL" id="KUM80152.1"/>
    </source>
</evidence>
<evidence type="ECO:0000313" key="2">
    <source>
        <dbReference type="Proteomes" id="UP000054024"/>
    </source>
</evidence>